<accession>A0A2C9DY22</accession>
<evidence type="ECO:0000256" key="5">
    <source>
        <dbReference type="ARBA" id="ARBA00023049"/>
    </source>
</evidence>
<comment type="cofactor">
    <cofactor evidence="6">
        <name>Zn(2+)</name>
        <dbReference type="ChEBI" id="CHEBI:29105"/>
    </cofactor>
    <text evidence="6">Binds 1 zinc ion.</text>
</comment>
<dbReference type="GO" id="GO:0004222">
    <property type="term" value="F:metalloendopeptidase activity"/>
    <property type="evidence" value="ECO:0007669"/>
    <property type="project" value="UniProtKB-UniRule"/>
</dbReference>
<evidence type="ECO:0000259" key="7">
    <source>
        <dbReference type="Pfam" id="PF01432"/>
    </source>
</evidence>
<dbReference type="GO" id="GO:0006508">
    <property type="term" value="P:proteolysis"/>
    <property type="evidence" value="ECO:0007669"/>
    <property type="project" value="UniProtKB-KW"/>
</dbReference>
<dbReference type="EC" id="3.4.24.-" evidence="6"/>
<gene>
    <name evidence="9" type="primary">pepF1</name>
    <name evidence="9" type="ordered locus">UPA3_0064</name>
</gene>
<keyword evidence="4 6" id="KW-0862">Zinc</keyword>
<keyword evidence="2 6" id="KW-0479">Metal-binding</keyword>
<keyword evidence="3 6" id="KW-0378">Hydrolase</keyword>
<evidence type="ECO:0000256" key="3">
    <source>
        <dbReference type="ARBA" id="ARBA00022801"/>
    </source>
</evidence>
<dbReference type="Pfam" id="PF01432">
    <property type="entry name" value="Peptidase_M3"/>
    <property type="match status" value="1"/>
</dbReference>
<dbReference type="InterPro" id="IPR013647">
    <property type="entry name" value="OligopepF_N_dom"/>
</dbReference>
<evidence type="ECO:0000313" key="10">
    <source>
        <dbReference type="Proteomes" id="UP000002162"/>
    </source>
</evidence>
<dbReference type="InterPro" id="IPR001567">
    <property type="entry name" value="Pept_M3A_M3B_dom"/>
</dbReference>
<dbReference type="GeneID" id="29672767"/>
<organism evidence="9 10">
    <name type="scientific">Ureaplasma parvum serovar 3 (strain ATCC 27815 / 27 / NCTC 11736)</name>
    <dbReference type="NCBI Taxonomy" id="505682"/>
    <lineage>
        <taxon>Bacteria</taxon>
        <taxon>Bacillati</taxon>
        <taxon>Mycoplasmatota</taxon>
        <taxon>Mycoplasmoidales</taxon>
        <taxon>Mycoplasmoidaceae</taxon>
        <taxon>Ureaplasma</taxon>
    </lineage>
</organism>
<dbReference type="InterPro" id="IPR004438">
    <property type="entry name" value="Peptidase_M3B"/>
</dbReference>
<dbReference type="Pfam" id="PF08439">
    <property type="entry name" value="Peptidase_M3_N"/>
    <property type="match status" value="1"/>
</dbReference>
<dbReference type="KEGG" id="upa:UPA3_0064"/>
<dbReference type="EMBL" id="CP000942">
    <property type="protein sequence ID" value="ACA32755.1"/>
    <property type="molecule type" value="Genomic_DNA"/>
</dbReference>
<reference evidence="9 10" key="1">
    <citation type="submission" date="2008-02" db="EMBL/GenBank/DDBJ databases">
        <title>Genome sequence of Ureaplasma parvum serovar 3.</title>
        <authorList>
            <person name="Methe B.A."/>
            <person name="Glass J."/>
            <person name="Waites K."/>
            <person name="Shrivastava S."/>
        </authorList>
    </citation>
    <scope>NUCLEOTIDE SEQUENCE [LARGE SCALE GENOMIC DNA]</scope>
    <source>
        <strain evidence="10">ATCC 27815 / 27 / NCTC 11736</strain>
    </source>
</reference>
<evidence type="ECO:0000256" key="6">
    <source>
        <dbReference type="RuleBase" id="RU368091"/>
    </source>
</evidence>
<comment type="function">
    <text evidence="6">Has oligopeptidase activity and degrades a variety of small bioactive peptides.</text>
</comment>
<dbReference type="HOGENOM" id="CLU_021290_2_0_14"/>
<comment type="similarity">
    <text evidence="6">Belongs to the peptidase M3B family.</text>
</comment>
<proteinExistence type="inferred from homology"/>
<dbReference type="AlphaFoldDB" id="A0A2C9DY22"/>
<dbReference type="Gene3D" id="1.20.140.70">
    <property type="entry name" value="Oligopeptidase f, N-terminal domain"/>
    <property type="match status" value="1"/>
</dbReference>
<evidence type="ECO:0000313" key="9">
    <source>
        <dbReference type="EMBL" id="ACA32755.1"/>
    </source>
</evidence>
<keyword evidence="5 6" id="KW-0482">Metalloprotease</keyword>
<feature type="domain" description="Oligopeptidase F N-terminal" evidence="8">
    <location>
        <begin position="109"/>
        <end position="172"/>
    </location>
</feature>
<evidence type="ECO:0000259" key="8">
    <source>
        <dbReference type="Pfam" id="PF08439"/>
    </source>
</evidence>
<name>A0A2C9DY22_UREP2</name>
<evidence type="ECO:0000256" key="2">
    <source>
        <dbReference type="ARBA" id="ARBA00022723"/>
    </source>
</evidence>
<dbReference type="Gene3D" id="1.10.1370.20">
    <property type="entry name" value="Oligoendopeptidase f, C-terminal domain"/>
    <property type="match status" value="1"/>
</dbReference>
<sequence>MENKKYEWDLDDLLNNKSLDDLYAEFEEKKAKYIKAFPTFLDSKQNFAQWQILEEEFTIVANRFYNYVSNNLNTNVVDPKWNSWSQKLSASFYELETALSNYNSVVLANEAKIKEYLTDSQLNVYTRKYNEIFRYQPHTLNNEQSKLFSTLIRADEGFSTIFSTYTNNDMKFSDAIDAKGKKHPIKNEAEAFVHLKSKDRVLRKSAYLSMYRAYYDSRESITKMLYYNYLSLNQQAKAKNFDDYIAKAAFDDVVDKSLITLIYDQVKLYKDTNEDYKKVRNTYLKKLIKVSKIEPWDNGLPLISKKIDIPIEEAKQMAIDSLSILGDEYVSNIKRAFDEKWVSWLPQKGKRGGAYSIGGTKGISKYYILMNYTNSLRDVQTIVHELGHSMHSLYSNRTQKIYSDYKIFYAEIASISNEVYLNYYLLEKYKNDLEMKLMILDEMISGFFATTTRQVIFSNFEWIANELINSGAPFTADVVMKEYQKLELEYTNKPIVEDLNSIYSLSSITPLRIPHFYVGNFYVYKYAVGQVAAIISGHRVFTKVTGAKQKVFDFLSSGGSKDPLDTIKLLGVDLTKPQAWQEALEIVKLWIKDYKQTIALLNKKRSKK</sequence>
<evidence type="ECO:0000256" key="1">
    <source>
        <dbReference type="ARBA" id="ARBA00022670"/>
    </source>
</evidence>
<dbReference type="SUPFAM" id="SSF55486">
    <property type="entry name" value="Metalloproteases ('zincins'), catalytic domain"/>
    <property type="match status" value="1"/>
</dbReference>
<dbReference type="Proteomes" id="UP000002162">
    <property type="component" value="Chromosome"/>
</dbReference>
<dbReference type="CDD" id="cd09608">
    <property type="entry name" value="M3B_PepF"/>
    <property type="match status" value="1"/>
</dbReference>
<keyword evidence="1 6" id="KW-0645">Protease</keyword>
<dbReference type="RefSeq" id="WP_006688614.1">
    <property type="nucleotide sequence ID" value="NC_010503.1"/>
</dbReference>
<dbReference type="InterPro" id="IPR042088">
    <property type="entry name" value="OligoPept_F_C"/>
</dbReference>
<feature type="domain" description="Peptidase M3A/M3B catalytic" evidence="7">
    <location>
        <begin position="194"/>
        <end position="585"/>
    </location>
</feature>
<protein>
    <recommendedName>
        <fullName evidence="6">Oligopeptidase F</fullName>
        <ecNumber evidence="6">3.4.24.-</ecNumber>
    </recommendedName>
</protein>
<evidence type="ECO:0000256" key="4">
    <source>
        <dbReference type="ARBA" id="ARBA00022833"/>
    </source>
</evidence>
<dbReference type="Gene3D" id="1.10.287.830">
    <property type="entry name" value="putative peptidase helix hairpin domain like"/>
    <property type="match status" value="1"/>
</dbReference>
<dbReference type="GO" id="GO:0046872">
    <property type="term" value="F:metal ion binding"/>
    <property type="evidence" value="ECO:0007669"/>
    <property type="project" value="UniProtKB-UniRule"/>
</dbReference>
<dbReference type="NCBIfam" id="TIGR00181">
    <property type="entry name" value="pepF"/>
    <property type="match status" value="1"/>
</dbReference>